<name>A0A916VNN2_9RHOB</name>
<dbReference type="FunFam" id="3.30.565.10:FF:000010">
    <property type="entry name" value="Sensor histidine kinase RcsC"/>
    <property type="match status" value="1"/>
</dbReference>
<sequence length="458" mass="50786">MDSQTAPRPKDTVSRRRYDRERTARLEAESLLDIKSRALWEANQRLIRQADELEKMVGARTTELHHAMEVAEASNRAKSVFLASMSHEIRTPLNGVLGMAEALTDTALCAEQQEMTNTILESGGLLLSVLSDILDVSKIEAGELTIEQIPFDLVAHFNAAKQLYAMKAVKRNLQFDIKLAPSAGVWIKSDPVRLRQVVGNLVSNALKFTSEGKVCVRVDLERTTKGAFLKTSVRDTGIGIQQDKLRNLFQPFKQADDSITRNFGGSGLGLVISRQICRLMDGDLTVNSTFGEGSEFVASMKVDPAVRSIEPTPQEDDQAFRFMSSRQWRILVAEDNRTNRLVLERQLKDLELDLVLVSNGAEAVELATAQTFDLILMDINMPVLGGMEATARIRQWEKDTARAPSPILALTANAMTYQIAEYLNGGMDGHLSKPIKKSVLLRTLSDSLRSVTERGCIP</sequence>
<evidence type="ECO:0000256" key="2">
    <source>
        <dbReference type="ARBA" id="ARBA00012438"/>
    </source>
</evidence>
<dbReference type="InterPro" id="IPR036097">
    <property type="entry name" value="HisK_dim/P_sf"/>
</dbReference>
<keyword evidence="4" id="KW-0808">Transferase</keyword>
<dbReference type="InterPro" id="IPR004358">
    <property type="entry name" value="Sig_transdc_His_kin-like_C"/>
</dbReference>
<protein>
    <recommendedName>
        <fullName evidence="10">Sensory/regulatory protein RpfC</fullName>
        <ecNumber evidence="2">2.7.13.3</ecNumber>
    </recommendedName>
</protein>
<dbReference type="Gene3D" id="3.40.50.2300">
    <property type="match status" value="1"/>
</dbReference>
<evidence type="ECO:0000313" key="14">
    <source>
        <dbReference type="EMBL" id="GGA11456.1"/>
    </source>
</evidence>
<dbReference type="CDD" id="cd16922">
    <property type="entry name" value="HATPase_EvgS-ArcB-TorS-like"/>
    <property type="match status" value="1"/>
</dbReference>
<dbReference type="Gene3D" id="3.30.565.10">
    <property type="entry name" value="Histidine kinase-like ATPase, C-terminal domain"/>
    <property type="match status" value="1"/>
</dbReference>
<dbReference type="EC" id="2.7.13.3" evidence="2"/>
<dbReference type="InterPro" id="IPR001789">
    <property type="entry name" value="Sig_transdc_resp-reg_receiver"/>
</dbReference>
<dbReference type="SUPFAM" id="SSF47384">
    <property type="entry name" value="Homodimeric domain of signal transducing histidine kinase"/>
    <property type="match status" value="1"/>
</dbReference>
<evidence type="ECO:0000256" key="3">
    <source>
        <dbReference type="ARBA" id="ARBA00022553"/>
    </source>
</evidence>
<dbReference type="PROSITE" id="PS50109">
    <property type="entry name" value="HIS_KIN"/>
    <property type="match status" value="1"/>
</dbReference>
<evidence type="ECO:0000313" key="15">
    <source>
        <dbReference type="Proteomes" id="UP000628017"/>
    </source>
</evidence>
<dbReference type="InterPro" id="IPR003594">
    <property type="entry name" value="HATPase_dom"/>
</dbReference>
<dbReference type="InterPro" id="IPR003661">
    <property type="entry name" value="HisK_dim/P_dom"/>
</dbReference>
<dbReference type="InterPro" id="IPR005467">
    <property type="entry name" value="His_kinase_dom"/>
</dbReference>
<evidence type="ECO:0000256" key="4">
    <source>
        <dbReference type="ARBA" id="ARBA00022679"/>
    </source>
</evidence>
<evidence type="ECO:0000256" key="1">
    <source>
        <dbReference type="ARBA" id="ARBA00000085"/>
    </source>
</evidence>
<comment type="catalytic activity">
    <reaction evidence="1">
        <text>ATP + protein L-histidine = ADP + protein N-phospho-L-histidine.</text>
        <dbReference type="EC" id="2.7.13.3"/>
    </reaction>
</comment>
<reference evidence="14" key="1">
    <citation type="journal article" date="2014" name="Int. J. Syst. Evol. Microbiol.">
        <title>Complete genome sequence of Corynebacterium casei LMG S-19264T (=DSM 44701T), isolated from a smear-ripened cheese.</title>
        <authorList>
            <consortium name="US DOE Joint Genome Institute (JGI-PGF)"/>
            <person name="Walter F."/>
            <person name="Albersmeier A."/>
            <person name="Kalinowski J."/>
            <person name="Ruckert C."/>
        </authorList>
    </citation>
    <scope>NUCLEOTIDE SEQUENCE</scope>
    <source>
        <strain evidence="14">CGMCC 1.15880</strain>
    </source>
</reference>
<reference evidence="14" key="2">
    <citation type="submission" date="2020-09" db="EMBL/GenBank/DDBJ databases">
        <authorList>
            <person name="Sun Q."/>
            <person name="Zhou Y."/>
        </authorList>
    </citation>
    <scope>NUCLEOTIDE SEQUENCE</scope>
    <source>
        <strain evidence="14">CGMCC 1.15880</strain>
    </source>
</reference>
<dbReference type="PANTHER" id="PTHR45339">
    <property type="entry name" value="HYBRID SIGNAL TRANSDUCTION HISTIDINE KINASE J"/>
    <property type="match status" value="1"/>
</dbReference>
<dbReference type="PANTHER" id="PTHR45339:SF1">
    <property type="entry name" value="HYBRID SIGNAL TRANSDUCTION HISTIDINE KINASE J"/>
    <property type="match status" value="1"/>
</dbReference>
<dbReference type="InterPro" id="IPR036890">
    <property type="entry name" value="HATPase_C_sf"/>
</dbReference>
<dbReference type="Pfam" id="PF00512">
    <property type="entry name" value="HisKA"/>
    <property type="match status" value="1"/>
</dbReference>
<dbReference type="Proteomes" id="UP000628017">
    <property type="component" value="Unassembled WGS sequence"/>
</dbReference>
<evidence type="ECO:0000256" key="11">
    <source>
        <dbReference type="PROSITE-ProRule" id="PRU00169"/>
    </source>
</evidence>
<evidence type="ECO:0000256" key="6">
    <source>
        <dbReference type="ARBA" id="ARBA00022777"/>
    </source>
</evidence>
<evidence type="ECO:0000256" key="5">
    <source>
        <dbReference type="ARBA" id="ARBA00022741"/>
    </source>
</evidence>
<keyword evidence="3 11" id="KW-0597">Phosphoprotein</keyword>
<dbReference type="SUPFAM" id="SSF55874">
    <property type="entry name" value="ATPase domain of HSP90 chaperone/DNA topoisomerase II/histidine kinase"/>
    <property type="match status" value="1"/>
</dbReference>
<dbReference type="CDD" id="cd17546">
    <property type="entry name" value="REC_hyHK_CKI1_RcsC-like"/>
    <property type="match status" value="1"/>
</dbReference>
<keyword evidence="7" id="KW-0067">ATP-binding</keyword>
<dbReference type="InterPro" id="IPR011006">
    <property type="entry name" value="CheY-like_superfamily"/>
</dbReference>
<dbReference type="PRINTS" id="PR00344">
    <property type="entry name" value="BCTRLSENSOR"/>
</dbReference>
<dbReference type="GO" id="GO:0000155">
    <property type="term" value="F:phosphorelay sensor kinase activity"/>
    <property type="evidence" value="ECO:0007669"/>
    <property type="project" value="InterPro"/>
</dbReference>
<proteinExistence type="predicted"/>
<evidence type="ECO:0000259" key="12">
    <source>
        <dbReference type="PROSITE" id="PS50109"/>
    </source>
</evidence>
<dbReference type="SMART" id="SM00388">
    <property type="entry name" value="HisKA"/>
    <property type="match status" value="1"/>
</dbReference>
<feature type="domain" description="Histidine kinase" evidence="12">
    <location>
        <begin position="84"/>
        <end position="304"/>
    </location>
</feature>
<comment type="subunit">
    <text evidence="9">At low DSF concentrations, interacts with RpfF.</text>
</comment>
<organism evidence="14 15">
    <name type="scientific">Neptunicoccus cionae</name>
    <dbReference type="NCBI Taxonomy" id="2035344"/>
    <lineage>
        <taxon>Bacteria</taxon>
        <taxon>Pseudomonadati</taxon>
        <taxon>Pseudomonadota</taxon>
        <taxon>Alphaproteobacteria</taxon>
        <taxon>Rhodobacterales</taxon>
        <taxon>Paracoccaceae</taxon>
        <taxon>Neptunicoccus</taxon>
    </lineage>
</organism>
<keyword evidence="8" id="KW-0902">Two-component regulatory system</keyword>
<dbReference type="SMART" id="SM00448">
    <property type="entry name" value="REC"/>
    <property type="match status" value="1"/>
</dbReference>
<evidence type="ECO:0000256" key="8">
    <source>
        <dbReference type="ARBA" id="ARBA00023012"/>
    </source>
</evidence>
<gene>
    <name evidence="14" type="ORF">GCM10011498_09580</name>
</gene>
<dbReference type="SMART" id="SM00387">
    <property type="entry name" value="HATPase_c"/>
    <property type="match status" value="1"/>
</dbReference>
<evidence type="ECO:0000256" key="7">
    <source>
        <dbReference type="ARBA" id="ARBA00022840"/>
    </source>
</evidence>
<feature type="modified residue" description="4-aspartylphosphate" evidence="11">
    <location>
        <position position="378"/>
    </location>
</feature>
<feature type="domain" description="Response regulatory" evidence="13">
    <location>
        <begin position="329"/>
        <end position="448"/>
    </location>
</feature>
<evidence type="ECO:0000259" key="13">
    <source>
        <dbReference type="PROSITE" id="PS50110"/>
    </source>
</evidence>
<dbReference type="FunFam" id="1.10.287.130:FF:000002">
    <property type="entry name" value="Two-component osmosensing histidine kinase"/>
    <property type="match status" value="1"/>
</dbReference>
<evidence type="ECO:0000256" key="10">
    <source>
        <dbReference type="ARBA" id="ARBA00068150"/>
    </source>
</evidence>
<accession>A0A916VNN2</accession>
<comment type="caution">
    <text evidence="14">The sequence shown here is derived from an EMBL/GenBank/DDBJ whole genome shotgun (WGS) entry which is preliminary data.</text>
</comment>
<dbReference type="Pfam" id="PF00072">
    <property type="entry name" value="Response_reg"/>
    <property type="match status" value="1"/>
</dbReference>
<keyword evidence="15" id="KW-1185">Reference proteome</keyword>
<dbReference type="Gene3D" id="1.10.287.130">
    <property type="match status" value="1"/>
</dbReference>
<dbReference type="Pfam" id="PF02518">
    <property type="entry name" value="HATPase_c"/>
    <property type="match status" value="1"/>
</dbReference>
<evidence type="ECO:0000256" key="9">
    <source>
        <dbReference type="ARBA" id="ARBA00064003"/>
    </source>
</evidence>
<keyword evidence="5" id="KW-0547">Nucleotide-binding</keyword>
<dbReference type="AlphaFoldDB" id="A0A916VNN2"/>
<dbReference type="SUPFAM" id="SSF52172">
    <property type="entry name" value="CheY-like"/>
    <property type="match status" value="1"/>
</dbReference>
<dbReference type="EMBL" id="BMKA01000001">
    <property type="protein sequence ID" value="GGA11456.1"/>
    <property type="molecule type" value="Genomic_DNA"/>
</dbReference>
<dbReference type="CDD" id="cd00082">
    <property type="entry name" value="HisKA"/>
    <property type="match status" value="1"/>
</dbReference>
<keyword evidence="6" id="KW-0418">Kinase</keyword>
<dbReference type="PROSITE" id="PS50110">
    <property type="entry name" value="RESPONSE_REGULATORY"/>
    <property type="match status" value="1"/>
</dbReference>
<dbReference type="GO" id="GO:0005524">
    <property type="term" value="F:ATP binding"/>
    <property type="evidence" value="ECO:0007669"/>
    <property type="project" value="UniProtKB-KW"/>
</dbReference>